<keyword evidence="8" id="KW-1185">Reference proteome</keyword>
<feature type="domain" description="PDZ" evidence="6">
    <location>
        <begin position="305"/>
        <end position="406"/>
    </location>
</feature>
<dbReference type="InterPro" id="IPR036034">
    <property type="entry name" value="PDZ_sf"/>
</dbReference>
<dbReference type="Pfam" id="PF13365">
    <property type="entry name" value="Trypsin_2"/>
    <property type="match status" value="1"/>
</dbReference>
<dbReference type="SUPFAM" id="SSF50156">
    <property type="entry name" value="PDZ domain-like"/>
    <property type="match status" value="1"/>
</dbReference>
<dbReference type="InterPro" id="IPR051201">
    <property type="entry name" value="Chloro_Bact_Ser_Proteases"/>
</dbReference>
<organism evidence="7 8">
    <name type="scientific">Candidatus Kurthia intestinigallinarum</name>
    <dbReference type="NCBI Taxonomy" id="1562256"/>
    <lineage>
        <taxon>Bacteria</taxon>
        <taxon>Bacillati</taxon>
        <taxon>Bacillota</taxon>
        <taxon>Bacilli</taxon>
        <taxon>Bacillales</taxon>
        <taxon>Caryophanaceae</taxon>
        <taxon>Kurthia</taxon>
    </lineage>
</organism>
<dbReference type="Gene3D" id="2.30.42.10">
    <property type="match status" value="1"/>
</dbReference>
<evidence type="ECO:0000313" key="8">
    <source>
        <dbReference type="Proteomes" id="UP000288623"/>
    </source>
</evidence>
<keyword evidence="5" id="KW-0472">Membrane</keyword>
<dbReference type="RefSeq" id="WP_126989953.1">
    <property type="nucleotide sequence ID" value="NZ_JTFC01000022.1"/>
</dbReference>
<dbReference type="PROSITE" id="PS50106">
    <property type="entry name" value="PDZ"/>
    <property type="match status" value="1"/>
</dbReference>
<evidence type="ECO:0000313" key="7">
    <source>
        <dbReference type="EMBL" id="RUS57525.1"/>
    </source>
</evidence>
<keyword evidence="5" id="KW-1133">Transmembrane helix</keyword>
<name>A0A433RW72_9BACL</name>
<dbReference type="Pfam" id="PF13180">
    <property type="entry name" value="PDZ_2"/>
    <property type="match status" value="1"/>
</dbReference>
<reference evidence="7 8" key="1">
    <citation type="submission" date="2014-11" db="EMBL/GenBank/DDBJ databases">
        <title>Genome sequence and analysis of novel Kurthia sp.</title>
        <authorList>
            <person name="Lawson J.N."/>
            <person name="Gonzalez J.E."/>
            <person name="Rinauldi L."/>
            <person name="Xuan Z."/>
            <person name="Firman A."/>
            <person name="Shaddox L."/>
            <person name="Trudeau A."/>
            <person name="Shah S."/>
            <person name="Reiman D."/>
        </authorList>
    </citation>
    <scope>NUCLEOTIDE SEQUENCE [LARGE SCALE GENOMIC DNA]</scope>
    <source>
        <strain evidence="7 8">3B1D</strain>
    </source>
</reference>
<proteinExistence type="predicted"/>
<gene>
    <name evidence="7" type="ORF">QI30_05585</name>
</gene>
<keyword evidence="2" id="KW-0378">Hydrolase</keyword>
<dbReference type="SMART" id="SM00228">
    <property type="entry name" value="PDZ"/>
    <property type="match status" value="1"/>
</dbReference>
<evidence type="ECO:0000256" key="3">
    <source>
        <dbReference type="ARBA" id="ARBA00022825"/>
    </source>
</evidence>
<dbReference type="InterPro" id="IPR001478">
    <property type="entry name" value="PDZ"/>
</dbReference>
<accession>A0A433RW72</accession>
<dbReference type="GO" id="GO:0004252">
    <property type="term" value="F:serine-type endopeptidase activity"/>
    <property type="evidence" value="ECO:0007669"/>
    <property type="project" value="InterPro"/>
</dbReference>
<dbReference type="InterPro" id="IPR001940">
    <property type="entry name" value="Peptidase_S1C"/>
</dbReference>
<keyword evidence="3" id="KW-0720">Serine protease</keyword>
<dbReference type="PANTHER" id="PTHR43343:SF3">
    <property type="entry name" value="PROTEASE DO-LIKE 8, CHLOROPLASTIC"/>
    <property type="match status" value="1"/>
</dbReference>
<sequence>MGYYDQDPNQAPRRSKGGSKAGYFFTGLIGVLIGALLVWLIIPNVMNTTNNVASNSETQVQTTEPVQLSTDVSTDTTKVVEKVDSAVVGVVNMQKTQQDLWGSSPFGGSQQGGTTQDNNESSITEEAGTGSGVIYKKDGDKAYVVTNNHVVEDADELEVKLADGTKVKAKLVGTDIWTDLAVISIPSKDVKAVATFGDSSKLKKGESVIAIGNPLGLDYYGSVTTGVISGLNRSVPVDLNSDGTADWNADVLQTDAAINPGNSGGALINMAGQVIGINSMKISNTQESVEGIGFAIPSDTAVPIINELEKNGKVERPSMGITLADLTDVPSYYQQGQLKLPSDITKGVVISGVQSGTAAAKAGLEKYDVIVEIDGQKIDDAIGLRKILYNDKKVGDEMKVKAYRNGEIINKTLTLTGSLSESK</sequence>
<dbReference type="PRINTS" id="PR00834">
    <property type="entry name" value="PROTEASES2C"/>
</dbReference>
<keyword evidence="5" id="KW-0812">Transmembrane</keyword>
<comment type="caution">
    <text evidence="7">The sequence shown here is derived from an EMBL/GenBank/DDBJ whole genome shotgun (WGS) entry which is preliminary data.</text>
</comment>
<dbReference type="GO" id="GO:0006508">
    <property type="term" value="P:proteolysis"/>
    <property type="evidence" value="ECO:0007669"/>
    <property type="project" value="UniProtKB-KW"/>
</dbReference>
<dbReference type="EMBL" id="JTFC01000022">
    <property type="protein sequence ID" value="RUS57525.1"/>
    <property type="molecule type" value="Genomic_DNA"/>
</dbReference>
<dbReference type="OrthoDB" id="9758917at2"/>
<dbReference type="InterPro" id="IPR009003">
    <property type="entry name" value="Peptidase_S1_PA"/>
</dbReference>
<evidence type="ECO:0000256" key="4">
    <source>
        <dbReference type="SAM" id="MobiDB-lite"/>
    </source>
</evidence>
<evidence type="ECO:0000256" key="1">
    <source>
        <dbReference type="ARBA" id="ARBA00022670"/>
    </source>
</evidence>
<dbReference type="PANTHER" id="PTHR43343">
    <property type="entry name" value="PEPTIDASE S12"/>
    <property type="match status" value="1"/>
</dbReference>
<dbReference type="Proteomes" id="UP000288623">
    <property type="component" value="Unassembled WGS sequence"/>
</dbReference>
<evidence type="ECO:0000259" key="6">
    <source>
        <dbReference type="PROSITE" id="PS50106"/>
    </source>
</evidence>
<dbReference type="SUPFAM" id="SSF50494">
    <property type="entry name" value="Trypsin-like serine proteases"/>
    <property type="match status" value="1"/>
</dbReference>
<dbReference type="Gene3D" id="2.40.10.120">
    <property type="match status" value="1"/>
</dbReference>
<feature type="region of interest" description="Disordered" evidence="4">
    <location>
        <begin position="99"/>
        <end position="130"/>
    </location>
</feature>
<evidence type="ECO:0000256" key="5">
    <source>
        <dbReference type="SAM" id="Phobius"/>
    </source>
</evidence>
<evidence type="ECO:0000256" key="2">
    <source>
        <dbReference type="ARBA" id="ARBA00022801"/>
    </source>
</evidence>
<feature type="compositionally biased region" description="Low complexity" evidence="4">
    <location>
        <begin position="102"/>
        <end position="116"/>
    </location>
</feature>
<keyword evidence="1" id="KW-0645">Protease</keyword>
<dbReference type="AlphaFoldDB" id="A0A433RW72"/>
<protein>
    <submittedName>
        <fullName evidence="7">2-alkenal reductase</fullName>
    </submittedName>
</protein>
<feature type="transmembrane region" description="Helical" evidence="5">
    <location>
        <begin position="21"/>
        <end position="42"/>
    </location>
</feature>
<dbReference type="CDD" id="cd06781">
    <property type="entry name" value="cpPDZ_BsHtra-like"/>
    <property type="match status" value="1"/>
</dbReference>